<dbReference type="GO" id="GO:0016925">
    <property type="term" value="P:protein sumoylation"/>
    <property type="evidence" value="ECO:0007669"/>
    <property type="project" value="TreeGrafter"/>
</dbReference>
<dbReference type="Pfam" id="PF14634">
    <property type="entry name" value="zf-RING_5"/>
    <property type="match status" value="1"/>
</dbReference>
<protein>
    <submittedName>
        <fullName evidence="6">RING finger protein 212</fullName>
    </submittedName>
</protein>
<accession>A0A8X6YFK2</accession>
<dbReference type="GO" id="GO:0019789">
    <property type="term" value="F:SUMO transferase activity"/>
    <property type="evidence" value="ECO:0007669"/>
    <property type="project" value="InterPro"/>
</dbReference>
<dbReference type="Gene3D" id="3.30.40.10">
    <property type="entry name" value="Zinc/RING finger domain, C3HC4 (zinc finger)"/>
    <property type="match status" value="1"/>
</dbReference>
<gene>
    <name evidence="6" type="primary">X975_14227</name>
    <name evidence="6" type="ORF">TNIN_213941</name>
</gene>
<evidence type="ECO:0000256" key="3">
    <source>
        <dbReference type="ARBA" id="ARBA00023254"/>
    </source>
</evidence>
<dbReference type="OrthoDB" id="6369009at2759"/>
<evidence type="ECO:0000256" key="2">
    <source>
        <dbReference type="ARBA" id="ARBA00022833"/>
    </source>
</evidence>
<evidence type="ECO:0000256" key="1">
    <source>
        <dbReference type="ARBA" id="ARBA00022771"/>
    </source>
</evidence>
<sequence length="139" mass="16235">MEWIHCNNCFGLPDSEKNFYLTSCGHIYCQDCEEQCARTQCKLCGNQCSTIVLSSTLKPDVQMYFTDPDELLKKKLKEVHQVSDFQKNHRARLWAHQKKQFISLKPILIFISYIKHVIKVPCRINSEIIMSCSAKQNYV</sequence>
<dbReference type="PROSITE" id="PS50089">
    <property type="entry name" value="ZF_RING_2"/>
    <property type="match status" value="1"/>
</dbReference>
<dbReference type="EMBL" id="BMAV01018304">
    <property type="protein sequence ID" value="GFY70509.1"/>
    <property type="molecule type" value="Genomic_DNA"/>
</dbReference>
<organism evidence="6 7">
    <name type="scientific">Trichonephila inaurata madagascariensis</name>
    <dbReference type="NCBI Taxonomy" id="2747483"/>
    <lineage>
        <taxon>Eukaryota</taxon>
        <taxon>Metazoa</taxon>
        <taxon>Ecdysozoa</taxon>
        <taxon>Arthropoda</taxon>
        <taxon>Chelicerata</taxon>
        <taxon>Arachnida</taxon>
        <taxon>Araneae</taxon>
        <taxon>Araneomorphae</taxon>
        <taxon>Entelegynae</taxon>
        <taxon>Araneoidea</taxon>
        <taxon>Nephilidae</taxon>
        <taxon>Trichonephila</taxon>
        <taxon>Trichonephila inaurata</taxon>
    </lineage>
</organism>
<keyword evidence="1 4" id="KW-0863">Zinc-finger</keyword>
<dbReference type="AlphaFoldDB" id="A0A8X6YFK2"/>
<comment type="caution">
    <text evidence="6">The sequence shown here is derived from an EMBL/GenBank/DDBJ whole genome shotgun (WGS) entry which is preliminary data.</text>
</comment>
<evidence type="ECO:0000256" key="4">
    <source>
        <dbReference type="PROSITE-ProRule" id="PRU00175"/>
    </source>
</evidence>
<dbReference type="GO" id="GO:0007131">
    <property type="term" value="P:reciprocal meiotic recombination"/>
    <property type="evidence" value="ECO:0007669"/>
    <property type="project" value="InterPro"/>
</dbReference>
<dbReference type="InterPro" id="IPR001841">
    <property type="entry name" value="Znf_RING"/>
</dbReference>
<dbReference type="SUPFAM" id="SSF57850">
    <property type="entry name" value="RING/U-box"/>
    <property type="match status" value="1"/>
</dbReference>
<dbReference type="GO" id="GO:0000795">
    <property type="term" value="C:synaptonemal complex"/>
    <property type="evidence" value="ECO:0007669"/>
    <property type="project" value="InterPro"/>
</dbReference>
<keyword evidence="3" id="KW-0469">Meiosis</keyword>
<keyword evidence="7" id="KW-1185">Reference proteome</keyword>
<dbReference type="InterPro" id="IPR013083">
    <property type="entry name" value="Znf_RING/FYVE/PHD"/>
</dbReference>
<name>A0A8X6YFK2_9ARAC</name>
<dbReference type="PANTHER" id="PTHR22663:SF17">
    <property type="entry name" value="RING FINGER PROTEIN NARYA-RELATED"/>
    <property type="match status" value="1"/>
</dbReference>
<dbReference type="PANTHER" id="PTHR22663">
    <property type="entry name" value="RING FINGER PROTEIN NARYA-RELATED"/>
    <property type="match status" value="1"/>
</dbReference>
<dbReference type="GO" id="GO:0008270">
    <property type="term" value="F:zinc ion binding"/>
    <property type="evidence" value="ECO:0007669"/>
    <property type="project" value="UniProtKB-KW"/>
</dbReference>
<evidence type="ECO:0000313" key="6">
    <source>
        <dbReference type="EMBL" id="GFY70509.1"/>
    </source>
</evidence>
<reference evidence="6" key="1">
    <citation type="submission" date="2020-08" db="EMBL/GenBank/DDBJ databases">
        <title>Multicomponent nature underlies the extraordinary mechanical properties of spider dragline silk.</title>
        <authorList>
            <person name="Kono N."/>
            <person name="Nakamura H."/>
            <person name="Mori M."/>
            <person name="Yoshida Y."/>
            <person name="Ohtoshi R."/>
            <person name="Malay A.D."/>
            <person name="Moran D.A.P."/>
            <person name="Tomita M."/>
            <person name="Numata K."/>
            <person name="Arakawa K."/>
        </authorList>
    </citation>
    <scope>NUCLEOTIDE SEQUENCE</scope>
</reference>
<feature type="domain" description="RING-type" evidence="5">
    <location>
        <begin position="6"/>
        <end position="44"/>
    </location>
</feature>
<evidence type="ECO:0000313" key="7">
    <source>
        <dbReference type="Proteomes" id="UP000886998"/>
    </source>
</evidence>
<dbReference type="InterPro" id="IPR042123">
    <property type="entry name" value="Zip3/RNF212-like"/>
</dbReference>
<proteinExistence type="predicted"/>
<keyword evidence="1 4" id="KW-0479">Metal-binding</keyword>
<dbReference type="Proteomes" id="UP000886998">
    <property type="component" value="Unassembled WGS sequence"/>
</dbReference>
<dbReference type="GO" id="GO:0007129">
    <property type="term" value="P:homologous chromosome pairing at meiosis"/>
    <property type="evidence" value="ECO:0007669"/>
    <property type="project" value="TreeGrafter"/>
</dbReference>
<evidence type="ECO:0000259" key="5">
    <source>
        <dbReference type="PROSITE" id="PS50089"/>
    </source>
</evidence>
<keyword evidence="2" id="KW-0862">Zinc</keyword>